<evidence type="ECO:0000256" key="2">
    <source>
        <dbReference type="ARBA" id="ARBA00022603"/>
    </source>
</evidence>
<dbReference type="KEGG" id="lack:FLP15_00065"/>
<evidence type="ECO:0000259" key="7">
    <source>
        <dbReference type="Pfam" id="PF25371"/>
    </source>
</evidence>
<gene>
    <name evidence="8" type="ORF">FLP15_00065</name>
</gene>
<dbReference type="InterPro" id="IPR029063">
    <property type="entry name" value="SAM-dependent_MTases_sf"/>
</dbReference>
<dbReference type="PANTHER" id="PTHR43667">
    <property type="entry name" value="CYCLOPROPANE-FATTY-ACYL-PHOSPHOLIPID SYNTHASE"/>
    <property type="match status" value="1"/>
</dbReference>
<accession>A0A514Z5U5</accession>
<dbReference type="OrthoDB" id="9782855at2"/>
<feature type="active site" evidence="6">
    <location>
        <position position="362"/>
    </location>
</feature>
<feature type="domain" description="DUF7884" evidence="7">
    <location>
        <begin position="8"/>
        <end position="93"/>
    </location>
</feature>
<keyword evidence="5" id="KW-0443">Lipid metabolism</keyword>
<dbReference type="Proteomes" id="UP000315128">
    <property type="component" value="Chromosome"/>
</dbReference>
<dbReference type="PANTHER" id="PTHR43667:SF1">
    <property type="entry name" value="CYCLOPROPANE-FATTY-ACYL-PHOSPHOLIPID SYNTHASE"/>
    <property type="match status" value="1"/>
</dbReference>
<dbReference type="InterPro" id="IPR003333">
    <property type="entry name" value="CMAS"/>
</dbReference>
<evidence type="ECO:0000313" key="9">
    <source>
        <dbReference type="Proteomes" id="UP000315128"/>
    </source>
</evidence>
<comment type="similarity">
    <text evidence="1">Belongs to the CFA/CMAS family.</text>
</comment>
<keyword evidence="2 8" id="KW-0489">Methyltransferase</keyword>
<sequence length="398" mass="45616">MVFEKTVLNKALSSAFDIPIEVTYWNGKTEKYGDGTTQAHITFNKKFSFSDLSATPTLVLAEAYMNEEIEIDGSIQELIASAYRKSGSFLTDQSGFSKAIMKRLLGNHDQKESREDIHSHYDIGNDFYKKWLDPTMTYSCAYFEHEEMSLEDAQIAKVHHILDKLNSKPGGRLLDIGCGWGTLIFKAAQEYGLDCVGVTLSDEQYYYVRKKAEDLGLQDKVKVFLIDYRDLKEGEFDYITSVGMFEHVGKENLEMYFQKVYDYLKPNGRALIHGITGQHRGAGVDPFIEKYIFPGGYIPNVAENIDHIMTAKLQLDDLEPLRRHYQKTLEIWNENYIKVFDEVETEMGRPFARMWTLYLQACAASFEAGNIDVIQYLVTKGSSGQGLPLSREYMFKKY</sequence>
<reference evidence="8 9" key="1">
    <citation type="submission" date="2019-07" db="EMBL/GenBank/DDBJ databases">
        <title>Genome sequencing of KACC 19320.</title>
        <authorList>
            <person name="Heo J."/>
            <person name="Kim S.-J."/>
            <person name="Kim J.-S."/>
            <person name="Hong S.-B."/>
            <person name="Kwon S.-W."/>
        </authorList>
    </citation>
    <scope>NUCLEOTIDE SEQUENCE [LARGE SCALE GENOMIC DNA]</scope>
    <source>
        <strain evidence="8 9">KACC 19320</strain>
    </source>
</reference>
<evidence type="ECO:0000313" key="8">
    <source>
        <dbReference type="EMBL" id="QDK69867.1"/>
    </source>
</evidence>
<keyword evidence="9" id="KW-1185">Reference proteome</keyword>
<dbReference type="InterPro" id="IPR057206">
    <property type="entry name" value="DUF7884"/>
</dbReference>
<dbReference type="AlphaFoldDB" id="A0A514Z5U5"/>
<keyword evidence="3 8" id="KW-0808">Transferase</keyword>
<organism evidence="8 9">
    <name type="scientific">Lactococcus protaetiae</name>
    <dbReference type="NCBI Taxonomy" id="2592653"/>
    <lineage>
        <taxon>Bacteria</taxon>
        <taxon>Bacillati</taxon>
        <taxon>Bacillota</taxon>
        <taxon>Bacilli</taxon>
        <taxon>Lactobacillales</taxon>
        <taxon>Streptococcaceae</taxon>
        <taxon>Lactococcus</taxon>
    </lineage>
</organism>
<evidence type="ECO:0000256" key="1">
    <source>
        <dbReference type="ARBA" id="ARBA00010815"/>
    </source>
</evidence>
<dbReference type="Pfam" id="PF02353">
    <property type="entry name" value="CMAS"/>
    <property type="match status" value="1"/>
</dbReference>
<evidence type="ECO:0000256" key="3">
    <source>
        <dbReference type="ARBA" id="ARBA00022679"/>
    </source>
</evidence>
<dbReference type="RefSeq" id="WP_142765535.1">
    <property type="nucleotide sequence ID" value="NZ_CP041356.1"/>
</dbReference>
<evidence type="ECO:0000256" key="6">
    <source>
        <dbReference type="PIRSR" id="PIRSR003085-1"/>
    </source>
</evidence>
<protein>
    <submittedName>
        <fullName evidence="8">Class I SAM-dependent methyltransferase</fullName>
    </submittedName>
</protein>
<dbReference type="SUPFAM" id="SSF53335">
    <property type="entry name" value="S-adenosyl-L-methionine-dependent methyltransferases"/>
    <property type="match status" value="1"/>
</dbReference>
<dbReference type="GO" id="GO:0008610">
    <property type="term" value="P:lipid biosynthetic process"/>
    <property type="evidence" value="ECO:0007669"/>
    <property type="project" value="InterPro"/>
</dbReference>
<dbReference type="Gene3D" id="3.40.50.150">
    <property type="entry name" value="Vaccinia Virus protein VP39"/>
    <property type="match status" value="1"/>
</dbReference>
<evidence type="ECO:0000256" key="4">
    <source>
        <dbReference type="ARBA" id="ARBA00022691"/>
    </source>
</evidence>
<dbReference type="GO" id="GO:0008168">
    <property type="term" value="F:methyltransferase activity"/>
    <property type="evidence" value="ECO:0007669"/>
    <property type="project" value="UniProtKB-KW"/>
</dbReference>
<dbReference type="InterPro" id="IPR050723">
    <property type="entry name" value="CFA/CMAS"/>
</dbReference>
<evidence type="ECO:0000256" key="5">
    <source>
        <dbReference type="ARBA" id="ARBA00023098"/>
    </source>
</evidence>
<dbReference type="CDD" id="cd02440">
    <property type="entry name" value="AdoMet_MTases"/>
    <property type="match status" value="1"/>
</dbReference>
<dbReference type="EMBL" id="CP041356">
    <property type="protein sequence ID" value="QDK69867.1"/>
    <property type="molecule type" value="Genomic_DNA"/>
</dbReference>
<keyword evidence="4" id="KW-0949">S-adenosyl-L-methionine</keyword>
<name>A0A514Z5U5_9LACT</name>
<dbReference type="PIRSF" id="PIRSF003085">
    <property type="entry name" value="CMAS"/>
    <property type="match status" value="1"/>
</dbReference>
<proteinExistence type="inferred from homology"/>
<dbReference type="GO" id="GO:0032259">
    <property type="term" value="P:methylation"/>
    <property type="evidence" value="ECO:0007669"/>
    <property type="project" value="UniProtKB-KW"/>
</dbReference>
<dbReference type="Pfam" id="PF25371">
    <property type="entry name" value="DUF7884"/>
    <property type="match status" value="1"/>
</dbReference>